<evidence type="ECO:0000313" key="1">
    <source>
        <dbReference type="EMBL" id="CZT07035.1"/>
    </source>
</evidence>
<gene>
    <name evidence="1" type="ORF">RAG0_12632</name>
</gene>
<reference evidence="2" key="1">
    <citation type="submission" date="2016-03" db="EMBL/GenBank/DDBJ databases">
        <authorList>
            <person name="Guldener U."/>
        </authorList>
    </citation>
    <scope>NUCLEOTIDE SEQUENCE [LARGE SCALE GENOMIC DNA]</scope>
    <source>
        <strain evidence="2">04CH-RAC-A.6.1</strain>
    </source>
</reference>
<evidence type="ECO:0000313" key="2">
    <source>
        <dbReference type="Proteomes" id="UP000178912"/>
    </source>
</evidence>
<protein>
    <submittedName>
        <fullName evidence="1">Uncharacterized protein</fullName>
    </submittedName>
</protein>
<dbReference type="EMBL" id="FJUX01000091">
    <property type="protein sequence ID" value="CZT07035.1"/>
    <property type="molecule type" value="Genomic_DNA"/>
</dbReference>
<sequence>MATSDKYFRIPSEKNLRLDRDISFASDLHLRQAVLNQQRAPSKASLFSTRNTHTDVTGLAVETLAKISANNPTVLTSSSIIFAESIFSASDGQAPAHWDLQRTKGIFGTAFRVRVREARITRALDLAELCGIILMISTMIKFPALLRRETSRAGI</sequence>
<proteinExistence type="predicted"/>
<dbReference type="AlphaFoldDB" id="A0A1E1L936"/>
<keyword evidence="2" id="KW-1185">Reference proteome</keyword>
<organism evidence="1 2">
    <name type="scientific">Rhynchosporium agropyri</name>
    <dbReference type="NCBI Taxonomy" id="914238"/>
    <lineage>
        <taxon>Eukaryota</taxon>
        <taxon>Fungi</taxon>
        <taxon>Dikarya</taxon>
        <taxon>Ascomycota</taxon>
        <taxon>Pezizomycotina</taxon>
        <taxon>Leotiomycetes</taxon>
        <taxon>Helotiales</taxon>
        <taxon>Ploettnerulaceae</taxon>
        <taxon>Rhynchosporium</taxon>
    </lineage>
</organism>
<dbReference type="Proteomes" id="UP000178912">
    <property type="component" value="Unassembled WGS sequence"/>
</dbReference>
<name>A0A1E1L936_9HELO</name>
<accession>A0A1E1L936</accession>